<accession>A0A9Q9UE12</accession>
<evidence type="ECO:0000313" key="2">
    <source>
        <dbReference type="Proteomes" id="UP000760494"/>
    </source>
</evidence>
<name>A0A9Q9UE12_FUSFU</name>
<protein>
    <submittedName>
        <fullName evidence="1">Uncharacterized protein</fullName>
    </submittedName>
</protein>
<proteinExistence type="predicted"/>
<comment type="caution">
    <text evidence="1">The sequence shown here is derived from an EMBL/GenBank/DDBJ whole genome shotgun (WGS) entry which is preliminary data.</text>
</comment>
<dbReference type="EMBL" id="CABFJX010000391">
    <property type="protein sequence ID" value="VTT78188.1"/>
    <property type="molecule type" value="Genomic_DNA"/>
</dbReference>
<gene>
    <name evidence="1" type="ORF">C2S_10907</name>
</gene>
<evidence type="ECO:0000313" key="1">
    <source>
        <dbReference type="EMBL" id="VTT78188.1"/>
    </source>
</evidence>
<reference evidence="1" key="1">
    <citation type="submission" date="2019-05" db="EMBL/GenBank/DDBJ databases">
        <authorList>
            <person name="Piombo E."/>
        </authorList>
    </citation>
    <scope>NUCLEOTIDE SEQUENCE</scope>
    <source>
        <strain evidence="1">C2S</strain>
    </source>
</reference>
<sequence>MLLHPVSMAVVDAPQWALSENAAAVLEPQYLRRIEVDDALTPYRTAAQLDKQEVDQQLDKESTRSKCAISPLCSGTSENAETGIEPLHPHKLVSPATAREALEKSAIPVEISTDKIDLVAVSKIASWNISKRDPVASDDECIMGINDISEASPDNPLRLPPRNPARLFGKVVQTLPPLPEIVVTPADKTQIESLDDDVTFDSTHMRTKEEDKFIYLKSTPYTLTQPSFRHGLITLSLARLDRGAKTTDDTLDWTAFQMAILGGAGELFQDTSCEVDIRQAEDITLWFDTFGFETYGELITEDVAEGVLAPWPSTRLSPHSTQSSAHPTIDNEASLPIPVSAEFPSGFWNAPAPGQAFDKAKFFSSTGLKRWVGEGGPKRPSFHSSEESLPPSPMMELVVRMDDVEGGISDTVPMGYNLGHDLGDFLKWQLENMVCI</sequence>
<organism evidence="1 2">
    <name type="scientific">Fusarium fujikuroi</name>
    <name type="common">Bakanae and foot rot disease fungus</name>
    <name type="synonym">Gibberella fujikuroi</name>
    <dbReference type="NCBI Taxonomy" id="5127"/>
    <lineage>
        <taxon>Eukaryota</taxon>
        <taxon>Fungi</taxon>
        <taxon>Dikarya</taxon>
        <taxon>Ascomycota</taxon>
        <taxon>Pezizomycotina</taxon>
        <taxon>Sordariomycetes</taxon>
        <taxon>Hypocreomycetidae</taxon>
        <taxon>Hypocreales</taxon>
        <taxon>Nectriaceae</taxon>
        <taxon>Fusarium</taxon>
        <taxon>Fusarium fujikuroi species complex</taxon>
    </lineage>
</organism>
<dbReference type="AlphaFoldDB" id="A0A9Q9UE12"/>
<dbReference type="Proteomes" id="UP000760494">
    <property type="component" value="Unassembled WGS sequence"/>
</dbReference>